<dbReference type="Gene3D" id="3.90.79.10">
    <property type="entry name" value="Nucleoside Triphosphate Pyrophosphohydrolase"/>
    <property type="match status" value="1"/>
</dbReference>
<dbReference type="PANTHER" id="PTHR43046:SF12">
    <property type="entry name" value="GDP-MANNOSE MANNOSYL HYDROLASE"/>
    <property type="match status" value="1"/>
</dbReference>
<evidence type="ECO:0000256" key="4">
    <source>
        <dbReference type="ARBA" id="ARBA00022842"/>
    </source>
</evidence>
<evidence type="ECO:0000256" key="2">
    <source>
        <dbReference type="ARBA" id="ARBA00005582"/>
    </source>
</evidence>
<sequence>MTAVEVRRRRAVRVLLLDRDDRLLLLHGLDPAAPGVSWWITPGGGLEPGESEREAALRELAEEVGLVGVDLGPLVAYDTVSFSFQGQLYQQEQHFLLARTDRVEAGLETRAAAEEHASLIEARWWTAAELRETGETVYPARLPELLDRLVMDGPPVVPVGL</sequence>
<evidence type="ECO:0000313" key="8">
    <source>
        <dbReference type="Proteomes" id="UP001596435"/>
    </source>
</evidence>
<feature type="domain" description="Nudix hydrolase" evidence="6">
    <location>
        <begin position="7"/>
        <end position="149"/>
    </location>
</feature>
<dbReference type="PROSITE" id="PS51462">
    <property type="entry name" value="NUDIX"/>
    <property type="match status" value="1"/>
</dbReference>
<dbReference type="SUPFAM" id="SSF55811">
    <property type="entry name" value="Nudix"/>
    <property type="match status" value="1"/>
</dbReference>
<dbReference type="Proteomes" id="UP001596435">
    <property type="component" value="Unassembled WGS sequence"/>
</dbReference>
<evidence type="ECO:0000256" key="5">
    <source>
        <dbReference type="RuleBase" id="RU003476"/>
    </source>
</evidence>
<dbReference type="GO" id="GO:0016787">
    <property type="term" value="F:hydrolase activity"/>
    <property type="evidence" value="ECO:0007669"/>
    <property type="project" value="UniProtKB-KW"/>
</dbReference>
<evidence type="ECO:0000256" key="3">
    <source>
        <dbReference type="ARBA" id="ARBA00022801"/>
    </source>
</evidence>
<dbReference type="Pfam" id="PF00293">
    <property type="entry name" value="NUDIX"/>
    <property type="match status" value="1"/>
</dbReference>
<dbReference type="PANTHER" id="PTHR43046">
    <property type="entry name" value="GDP-MANNOSE MANNOSYL HYDROLASE"/>
    <property type="match status" value="1"/>
</dbReference>
<dbReference type="EMBL" id="JBHTAJ010000048">
    <property type="protein sequence ID" value="MFC7182517.1"/>
    <property type="molecule type" value="Genomic_DNA"/>
</dbReference>
<dbReference type="PROSITE" id="PS00893">
    <property type="entry name" value="NUDIX_BOX"/>
    <property type="match status" value="1"/>
</dbReference>
<protein>
    <submittedName>
        <fullName evidence="7">NUDIX hydrolase</fullName>
    </submittedName>
</protein>
<organism evidence="7 8">
    <name type="scientific">Kitasatospora paranensis</name>
    <dbReference type="NCBI Taxonomy" id="258053"/>
    <lineage>
        <taxon>Bacteria</taxon>
        <taxon>Bacillati</taxon>
        <taxon>Actinomycetota</taxon>
        <taxon>Actinomycetes</taxon>
        <taxon>Kitasatosporales</taxon>
        <taxon>Streptomycetaceae</taxon>
        <taxon>Kitasatospora</taxon>
    </lineage>
</organism>
<evidence type="ECO:0000259" key="6">
    <source>
        <dbReference type="PROSITE" id="PS51462"/>
    </source>
</evidence>
<evidence type="ECO:0000313" key="7">
    <source>
        <dbReference type="EMBL" id="MFC7182517.1"/>
    </source>
</evidence>
<keyword evidence="3 5" id="KW-0378">Hydrolase</keyword>
<reference evidence="8" key="1">
    <citation type="journal article" date="2019" name="Int. J. Syst. Evol. Microbiol.">
        <title>The Global Catalogue of Microorganisms (GCM) 10K type strain sequencing project: providing services to taxonomists for standard genome sequencing and annotation.</title>
        <authorList>
            <consortium name="The Broad Institute Genomics Platform"/>
            <consortium name="The Broad Institute Genome Sequencing Center for Infectious Disease"/>
            <person name="Wu L."/>
            <person name="Ma J."/>
        </authorList>
    </citation>
    <scope>NUCLEOTIDE SEQUENCE [LARGE SCALE GENOMIC DNA]</scope>
    <source>
        <strain evidence="8">CGMCC 1.12859</strain>
    </source>
</reference>
<dbReference type="CDD" id="cd04685">
    <property type="entry name" value="NUDIX_Hydrolase"/>
    <property type="match status" value="1"/>
</dbReference>
<accession>A0ABW2G268</accession>
<keyword evidence="4" id="KW-0460">Magnesium</keyword>
<dbReference type="InterPro" id="IPR015797">
    <property type="entry name" value="NUDIX_hydrolase-like_dom_sf"/>
</dbReference>
<dbReference type="InterPro" id="IPR020476">
    <property type="entry name" value="Nudix_hydrolase"/>
</dbReference>
<dbReference type="InterPro" id="IPR020084">
    <property type="entry name" value="NUDIX_hydrolase_CS"/>
</dbReference>
<proteinExistence type="inferred from homology"/>
<dbReference type="PRINTS" id="PR00502">
    <property type="entry name" value="NUDIXFAMILY"/>
</dbReference>
<gene>
    <name evidence="7" type="ORF">ACFQMG_23480</name>
</gene>
<comment type="caution">
    <text evidence="7">The sequence shown here is derived from an EMBL/GenBank/DDBJ whole genome shotgun (WGS) entry which is preliminary data.</text>
</comment>
<name>A0ABW2G268_9ACTN</name>
<dbReference type="RefSeq" id="WP_345707512.1">
    <property type="nucleotide sequence ID" value="NZ_BAABKV010000001.1"/>
</dbReference>
<dbReference type="InterPro" id="IPR000086">
    <property type="entry name" value="NUDIX_hydrolase_dom"/>
</dbReference>
<comment type="cofactor">
    <cofactor evidence="1">
        <name>Mg(2+)</name>
        <dbReference type="ChEBI" id="CHEBI:18420"/>
    </cofactor>
</comment>
<comment type="similarity">
    <text evidence="2 5">Belongs to the Nudix hydrolase family.</text>
</comment>
<evidence type="ECO:0000256" key="1">
    <source>
        <dbReference type="ARBA" id="ARBA00001946"/>
    </source>
</evidence>
<keyword evidence="8" id="KW-1185">Reference proteome</keyword>